<evidence type="ECO:0000313" key="2">
    <source>
        <dbReference type="Proteomes" id="UP001211065"/>
    </source>
</evidence>
<dbReference type="EMBL" id="JADGJW010000033">
    <property type="protein sequence ID" value="KAJ3226581.1"/>
    <property type="molecule type" value="Genomic_DNA"/>
</dbReference>
<reference evidence="1" key="1">
    <citation type="submission" date="2020-05" db="EMBL/GenBank/DDBJ databases">
        <title>Phylogenomic resolution of chytrid fungi.</title>
        <authorList>
            <person name="Stajich J.E."/>
            <person name="Amses K."/>
            <person name="Simmons R."/>
            <person name="Seto K."/>
            <person name="Myers J."/>
            <person name="Bonds A."/>
            <person name="Quandt C.A."/>
            <person name="Barry K."/>
            <person name="Liu P."/>
            <person name="Grigoriev I."/>
            <person name="Longcore J.E."/>
            <person name="James T.Y."/>
        </authorList>
    </citation>
    <scope>NUCLEOTIDE SEQUENCE</scope>
    <source>
        <strain evidence="1">JEL0476</strain>
    </source>
</reference>
<organism evidence="1 2">
    <name type="scientific">Clydaea vesicula</name>
    <dbReference type="NCBI Taxonomy" id="447962"/>
    <lineage>
        <taxon>Eukaryota</taxon>
        <taxon>Fungi</taxon>
        <taxon>Fungi incertae sedis</taxon>
        <taxon>Chytridiomycota</taxon>
        <taxon>Chytridiomycota incertae sedis</taxon>
        <taxon>Chytridiomycetes</taxon>
        <taxon>Lobulomycetales</taxon>
        <taxon>Lobulomycetaceae</taxon>
        <taxon>Clydaea</taxon>
    </lineage>
</organism>
<evidence type="ECO:0000313" key="1">
    <source>
        <dbReference type="EMBL" id="KAJ3226581.1"/>
    </source>
</evidence>
<name>A0AAD5XYJ9_9FUNG</name>
<gene>
    <name evidence="1" type="ORF">HK099_004608</name>
</gene>
<proteinExistence type="predicted"/>
<comment type="caution">
    <text evidence="1">The sequence shown here is derived from an EMBL/GenBank/DDBJ whole genome shotgun (WGS) entry which is preliminary data.</text>
</comment>
<dbReference type="AlphaFoldDB" id="A0AAD5XYJ9"/>
<protein>
    <submittedName>
        <fullName evidence="1">Uncharacterized protein</fullName>
    </submittedName>
</protein>
<dbReference type="Proteomes" id="UP001211065">
    <property type="component" value="Unassembled WGS sequence"/>
</dbReference>
<sequence length="194" mass="23164">MTILIDIEGDQDECIDVSPVGFEKIYPETNTENTNTNIDHEKLNFIKMMRLKFCIRPDFEITKNIIFEDGSLNQDYFRPKKNSIMKQEGEQRKWLDSHRLLLIKGIEKWGIGHFREISDEFLPDWQPNDLRIKAMRLIGRQNLQLYKDWKGNEDDLKREYEKNKGIGLKYNSWRGNCLVYDDDGKVLEEIKRVF</sequence>
<keyword evidence="2" id="KW-1185">Reference proteome</keyword>
<accession>A0AAD5XYJ9</accession>